<protein>
    <recommendedName>
        <fullName evidence="1">MIP18 family-like domain-containing protein</fullName>
    </recommendedName>
</protein>
<name>L7VJF6_9FLAO</name>
<dbReference type="OrthoDB" id="9805360at2"/>
<evidence type="ECO:0000259" key="1">
    <source>
        <dbReference type="Pfam" id="PF01883"/>
    </source>
</evidence>
<feature type="domain" description="MIP18 family-like" evidence="1">
    <location>
        <begin position="13"/>
        <end position="83"/>
    </location>
</feature>
<dbReference type="HOGENOM" id="CLU_091588_2_0_10"/>
<dbReference type="InterPro" id="IPR034904">
    <property type="entry name" value="FSCA_dom_sf"/>
</dbReference>
<dbReference type="InterPro" id="IPR002744">
    <property type="entry name" value="MIP18-like"/>
</dbReference>
<dbReference type="Proteomes" id="UP000011174">
    <property type="component" value="Chromosome"/>
</dbReference>
<reference evidence="2 3" key="1">
    <citation type="journal article" date="2013" name="Environ. Microbiol.">
        <title>The nutrient supplying capabilities of Uzinura, an endosymbiont of armoured scale insects.</title>
        <authorList>
            <person name="Sabree Z.L."/>
            <person name="Huang C.Y."/>
            <person name="Okusu A."/>
            <person name="Moran N.A."/>
            <person name="Normark B.B."/>
        </authorList>
    </citation>
    <scope>NUCLEOTIDE SEQUENCE [LARGE SCALE GENOMIC DNA]</scope>
    <source>
        <strain evidence="2 3">ASNER</strain>
    </source>
</reference>
<dbReference type="Gene3D" id="3.30.300.130">
    <property type="entry name" value="Fe-S cluster assembly (FSCA)"/>
    <property type="match status" value="1"/>
</dbReference>
<evidence type="ECO:0000313" key="2">
    <source>
        <dbReference type="EMBL" id="AGC66832.1"/>
    </source>
</evidence>
<dbReference type="SUPFAM" id="SSF117916">
    <property type="entry name" value="Fe-S cluster assembly (FSCA) domain-like"/>
    <property type="match status" value="1"/>
</dbReference>
<dbReference type="PANTHER" id="PTHR42831:SF1">
    <property type="entry name" value="FE-S PROTEIN MATURATION AUXILIARY FACTOR YITW"/>
    <property type="match status" value="1"/>
</dbReference>
<organism evidence="2 3">
    <name type="scientific">Candidatus Uzinura diaspidicola str. ASNER</name>
    <dbReference type="NCBI Taxonomy" id="1133592"/>
    <lineage>
        <taxon>Bacteria</taxon>
        <taxon>Pseudomonadati</taxon>
        <taxon>Bacteroidota</taxon>
        <taxon>Flavobacteriia</taxon>
        <taxon>Flavobacteriales</taxon>
        <taxon>Candidatus Uzinura</taxon>
    </lineage>
</organism>
<dbReference type="InterPro" id="IPR052339">
    <property type="entry name" value="Fe-S_Maturation_MIP18"/>
</dbReference>
<dbReference type="EMBL" id="CP003263">
    <property type="protein sequence ID" value="AGC66832.1"/>
    <property type="molecule type" value="Genomic_DNA"/>
</dbReference>
<accession>L7VJF6</accession>
<dbReference type="KEGG" id="udi:ASNER_055"/>
<dbReference type="STRING" id="1133592.ASNER_055"/>
<keyword evidence="3" id="KW-1185">Reference proteome</keyword>
<dbReference type="Pfam" id="PF01883">
    <property type="entry name" value="FeS_assembly_P"/>
    <property type="match status" value="1"/>
</dbReference>
<proteinExistence type="predicted"/>
<evidence type="ECO:0000313" key="3">
    <source>
        <dbReference type="Proteomes" id="UP000011174"/>
    </source>
</evidence>
<sequence length="108" mass="12523">MVSVKIKKQNLIEKVIELLKSIYDPEIEVNIYELGLIYDIQISQQAHIKVTMTLTTPNCPVADNFIKEVKQKIQTIDKVKSIDIILTFDPIWRTDMLSEEASFQLELE</sequence>
<dbReference type="AlphaFoldDB" id="L7VJF6"/>
<dbReference type="PANTHER" id="PTHR42831">
    <property type="entry name" value="FE-S PROTEIN MATURATION AUXILIARY FACTOR YITW"/>
    <property type="match status" value="1"/>
</dbReference>
<dbReference type="PATRIC" id="fig|1133592.3.peg.44"/>
<gene>
    <name evidence="2" type="ORF">ASNER_055</name>
</gene>